<evidence type="ECO:0000313" key="11">
    <source>
        <dbReference type="EMBL" id="TPH15726.1"/>
    </source>
</evidence>
<gene>
    <name evidence="11" type="ORF">EPA86_09145</name>
</gene>
<dbReference type="PROSITE" id="PS00105">
    <property type="entry name" value="AA_TRANSFER_CLASS_1"/>
    <property type="match status" value="1"/>
</dbReference>
<dbReference type="InterPro" id="IPR004838">
    <property type="entry name" value="NHTrfase_class1_PyrdxlP-BS"/>
</dbReference>
<dbReference type="GO" id="GO:0009236">
    <property type="term" value="P:cobalamin biosynthetic process"/>
    <property type="evidence" value="ECO:0007669"/>
    <property type="project" value="UniProtKB-UniPathway"/>
</dbReference>
<comment type="caution">
    <text evidence="11">The sequence shown here is derived from an EMBL/GenBank/DDBJ whole genome shotgun (WGS) entry which is preliminary data.</text>
</comment>
<evidence type="ECO:0000256" key="9">
    <source>
        <dbReference type="ARBA" id="ARBA00048531"/>
    </source>
</evidence>
<comment type="catalytic activity">
    <reaction evidence="9">
        <text>O-phospho-L-threonine + H(+) = (R)-1-aminopropan-2-yl phosphate + CO2</text>
        <dbReference type="Rhea" id="RHEA:11492"/>
        <dbReference type="ChEBI" id="CHEBI:15378"/>
        <dbReference type="ChEBI" id="CHEBI:16526"/>
        <dbReference type="ChEBI" id="CHEBI:58563"/>
        <dbReference type="ChEBI" id="CHEBI:58675"/>
        <dbReference type="EC" id="4.1.1.81"/>
    </reaction>
</comment>
<dbReference type="Pfam" id="PF00155">
    <property type="entry name" value="Aminotran_1_2"/>
    <property type="match status" value="1"/>
</dbReference>
<accession>A0A502KW57</accession>
<dbReference type="InterPro" id="IPR004839">
    <property type="entry name" value="Aminotransferase_I/II_large"/>
</dbReference>
<feature type="domain" description="Aminotransferase class I/classII large" evidence="10">
    <location>
        <begin position="77"/>
        <end position="362"/>
    </location>
</feature>
<evidence type="ECO:0000256" key="1">
    <source>
        <dbReference type="ARBA" id="ARBA00001933"/>
    </source>
</evidence>
<dbReference type="CDD" id="cd00609">
    <property type="entry name" value="AAT_like"/>
    <property type="match status" value="1"/>
</dbReference>
<dbReference type="SUPFAM" id="SSF53383">
    <property type="entry name" value="PLP-dependent transferases"/>
    <property type="match status" value="1"/>
</dbReference>
<dbReference type="EC" id="4.1.1.81" evidence="4"/>
<dbReference type="NCBIfam" id="TIGR01140">
    <property type="entry name" value="L_thr_O3P_dcar"/>
    <property type="match status" value="1"/>
</dbReference>
<evidence type="ECO:0000256" key="5">
    <source>
        <dbReference type="ARBA" id="ARBA00022573"/>
    </source>
</evidence>
<dbReference type="GO" id="GO:0048472">
    <property type="term" value="F:threonine-phosphate decarboxylase activity"/>
    <property type="evidence" value="ECO:0007669"/>
    <property type="project" value="UniProtKB-EC"/>
</dbReference>
<keyword evidence="7 11" id="KW-0456">Lyase</keyword>
<dbReference type="OrthoDB" id="9799304at2"/>
<dbReference type="UniPathway" id="UPA00148"/>
<dbReference type="InterPro" id="IPR015422">
    <property type="entry name" value="PyrdxlP-dep_Trfase_small"/>
</dbReference>
<dbReference type="PANTHER" id="PTHR42885">
    <property type="entry name" value="HISTIDINOL-PHOSPHATE AMINOTRANSFERASE-RELATED"/>
    <property type="match status" value="1"/>
</dbReference>
<sequence>MNCSTTLRYNQAHRTLCNNSLGESTLALIHGGQRLRIAKQFNIDEGHWLDLSTGIAPYSYPIPEIPQRIYQELPQAQDNLNRAAQHYYNATNVLATHGSQTIIKLLPQLWCELFPASTRVYVPEQGYKEHALAWQSAGFSLRYYQEELPPLSDIEAHDVLVIINPNNPTGKLYQRSQLERYQSKMVAMNGLLVLDEAFMDVITPSQSMTTTISNYKHTIVLRSFGKFFGLAGIRIGFLLAQRYWINLIHEKLGPWQVNGPAQYIAEKALADKSWQQTQQSRLQQLSQQLNITLLDNLPSNGVINITGTALFQTVYFNNAIDVESYYVQLCQQAIYVRLTDDNKALRFGLAKPEQLERLAHALLSLNH</sequence>
<dbReference type="AlphaFoldDB" id="A0A502KW57"/>
<evidence type="ECO:0000256" key="4">
    <source>
        <dbReference type="ARBA" id="ARBA00012285"/>
    </source>
</evidence>
<dbReference type="Proteomes" id="UP000315303">
    <property type="component" value="Unassembled WGS sequence"/>
</dbReference>
<keyword evidence="12" id="KW-1185">Reference proteome</keyword>
<keyword evidence="5" id="KW-0169">Cobalamin biosynthesis</keyword>
<evidence type="ECO:0000256" key="6">
    <source>
        <dbReference type="ARBA" id="ARBA00022898"/>
    </source>
</evidence>
<comment type="pathway">
    <text evidence="3">Cofactor biosynthesis; adenosylcobalamin biosynthesis.</text>
</comment>
<dbReference type="InterPro" id="IPR015421">
    <property type="entry name" value="PyrdxlP-dep_Trfase_major"/>
</dbReference>
<dbReference type="InterPro" id="IPR005860">
    <property type="entry name" value="CobD"/>
</dbReference>
<protein>
    <recommendedName>
        <fullName evidence="4">threonine-phosphate decarboxylase</fullName>
        <ecNumber evidence="4">4.1.1.81</ecNumber>
    </recommendedName>
    <alternativeName>
        <fullName evidence="8">L-threonine-O-3-phosphate decarboxylase</fullName>
    </alternativeName>
</protein>
<keyword evidence="6" id="KW-0663">Pyridoxal phosphate</keyword>
<dbReference type="Gene3D" id="3.90.1150.10">
    <property type="entry name" value="Aspartate Aminotransferase, domain 1"/>
    <property type="match status" value="1"/>
</dbReference>
<reference evidence="11 12" key="1">
    <citation type="submission" date="2019-01" db="EMBL/GenBank/DDBJ databases">
        <title>Litorilituus lipolytica sp. nov., isolated from intertidal sand of the Yellow Sea in China.</title>
        <authorList>
            <person name="Liu A."/>
        </authorList>
    </citation>
    <scope>NUCLEOTIDE SEQUENCE [LARGE SCALE GENOMIC DNA]</scope>
    <source>
        <strain evidence="11 12">RZ04</strain>
    </source>
</reference>
<evidence type="ECO:0000256" key="7">
    <source>
        <dbReference type="ARBA" id="ARBA00023239"/>
    </source>
</evidence>
<evidence type="ECO:0000313" key="12">
    <source>
        <dbReference type="Proteomes" id="UP000315303"/>
    </source>
</evidence>
<name>A0A502KW57_9GAMM</name>
<comment type="function">
    <text evidence="2">Decarboxylates L-threonine-O-3-phosphate to yield (R)-1-amino-2-propanol O-2-phosphate, the precursor for the linkage between the nucleotide loop and the corrin ring in cobalamin.</text>
</comment>
<evidence type="ECO:0000256" key="2">
    <source>
        <dbReference type="ARBA" id="ARBA00003444"/>
    </source>
</evidence>
<evidence type="ECO:0000256" key="8">
    <source>
        <dbReference type="ARBA" id="ARBA00029996"/>
    </source>
</evidence>
<proteinExistence type="predicted"/>
<dbReference type="GO" id="GO:0030170">
    <property type="term" value="F:pyridoxal phosphate binding"/>
    <property type="evidence" value="ECO:0007669"/>
    <property type="project" value="InterPro"/>
</dbReference>
<evidence type="ECO:0000256" key="3">
    <source>
        <dbReference type="ARBA" id="ARBA00004953"/>
    </source>
</evidence>
<organism evidence="11 12">
    <name type="scientific">Litorilituus lipolyticus</name>
    <dbReference type="NCBI Taxonomy" id="2491017"/>
    <lineage>
        <taxon>Bacteria</taxon>
        <taxon>Pseudomonadati</taxon>
        <taxon>Pseudomonadota</taxon>
        <taxon>Gammaproteobacteria</taxon>
        <taxon>Alteromonadales</taxon>
        <taxon>Colwelliaceae</taxon>
        <taxon>Litorilituus</taxon>
    </lineage>
</organism>
<dbReference type="Gene3D" id="3.40.640.10">
    <property type="entry name" value="Type I PLP-dependent aspartate aminotransferase-like (Major domain)"/>
    <property type="match status" value="1"/>
</dbReference>
<dbReference type="InterPro" id="IPR015424">
    <property type="entry name" value="PyrdxlP-dep_Trfase"/>
</dbReference>
<comment type="cofactor">
    <cofactor evidence="1">
        <name>pyridoxal 5'-phosphate</name>
        <dbReference type="ChEBI" id="CHEBI:597326"/>
    </cofactor>
</comment>
<evidence type="ECO:0000259" key="10">
    <source>
        <dbReference type="Pfam" id="PF00155"/>
    </source>
</evidence>
<dbReference type="PANTHER" id="PTHR42885:SF1">
    <property type="entry name" value="THREONINE-PHOSPHATE DECARBOXYLASE"/>
    <property type="match status" value="1"/>
</dbReference>
<dbReference type="EMBL" id="SAWY01000019">
    <property type="protein sequence ID" value="TPH15726.1"/>
    <property type="molecule type" value="Genomic_DNA"/>
</dbReference>